<protein>
    <recommendedName>
        <fullName evidence="3">asparagine synthase (glutamine-hydrolyzing)</fullName>
        <ecNumber evidence="3">6.3.5.4</ecNumber>
    </recommendedName>
</protein>
<dbReference type="CDD" id="cd00712">
    <property type="entry name" value="AsnB"/>
    <property type="match status" value="1"/>
</dbReference>
<dbReference type="InterPro" id="IPR006426">
    <property type="entry name" value="Asn_synth_AEB"/>
</dbReference>
<feature type="binding site" evidence="9">
    <location>
        <position position="101"/>
    </location>
    <ligand>
        <name>L-glutamine</name>
        <dbReference type="ChEBI" id="CHEBI:58359"/>
    </ligand>
</feature>
<evidence type="ECO:0000256" key="5">
    <source>
        <dbReference type="ARBA" id="ARBA00022840"/>
    </source>
</evidence>
<dbReference type="GO" id="GO:0005829">
    <property type="term" value="C:cytosol"/>
    <property type="evidence" value="ECO:0007669"/>
    <property type="project" value="TreeGrafter"/>
</dbReference>
<comment type="catalytic activity">
    <reaction evidence="7">
        <text>L-aspartate + L-glutamine + ATP + H2O = L-asparagine + L-glutamate + AMP + diphosphate + H(+)</text>
        <dbReference type="Rhea" id="RHEA:12228"/>
        <dbReference type="ChEBI" id="CHEBI:15377"/>
        <dbReference type="ChEBI" id="CHEBI:15378"/>
        <dbReference type="ChEBI" id="CHEBI:29985"/>
        <dbReference type="ChEBI" id="CHEBI:29991"/>
        <dbReference type="ChEBI" id="CHEBI:30616"/>
        <dbReference type="ChEBI" id="CHEBI:33019"/>
        <dbReference type="ChEBI" id="CHEBI:58048"/>
        <dbReference type="ChEBI" id="CHEBI:58359"/>
        <dbReference type="ChEBI" id="CHEBI:456215"/>
        <dbReference type="EC" id="6.3.5.4"/>
    </reaction>
</comment>
<dbReference type="Pfam" id="PF00733">
    <property type="entry name" value="Asn_synthase"/>
    <property type="match status" value="1"/>
</dbReference>
<keyword evidence="5 9" id="KW-0067">ATP-binding</keyword>
<evidence type="ECO:0000256" key="3">
    <source>
        <dbReference type="ARBA" id="ARBA00012737"/>
    </source>
</evidence>
<evidence type="ECO:0000256" key="6">
    <source>
        <dbReference type="ARBA" id="ARBA00022962"/>
    </source>
</evidence>
<keyword evidence="8" id="KW-0028">Amino-acid biosynthesis</keyword>
<dbReference type="AlphaFoldDB" id="A0A1W1HLA9"/>
<dbReference type="OrthoDB" id="9763290at2"/>
<evidence type="ECO:0000256" key="1">
    <source>
        <dbReference type="ARBA" id="ARBA00005187"/>
    </source>
</evidence>
<gene>
    <name evidence="11" type="ORF">MTBBW1_900005</name>
</gene>
<feature type="domain" description="Glutamine amidotransferase type-2" evidence="10">
    <location>
        <begin position="2"/>
        <end position="215"/>
    </location>
</feature>
<dbReference type="EMBL" id="FWEV01000337">
    <property type="protein sequence ID" value="SLM33138.1"/>
    <property type="molecule type" value="Genomic_DNA"/>
</dbReference>
<dbReference type="PIRSF" id="PIRSF001589">
    <property type="entry name" value="Asn_synthetase_glu-h"/>
    <property type="match status" value="1"/>
</dbReference>
<dbReference type="Gene3D" id="3.40.50.620">
    <property type="entry name" value="HUPs"/>
    <property type="match status" value="1"/>
</dbReference>
<dbReference type="GO" id="GO:0004066">
    <property type="term" value="F:asparagine synthase (glutamine-hydrolyzing) activity"/>
    <property type="evidence" value="ECO:0007669"/>
    <property type="project" value="UniProtKB-EC"/>
</dbReference>
<dbReference type="CDD" id="cd01991">
    <property type="entry name" value="Asn_synthase_B_C"/>
    <property type="match status" value="1"/>
</dbReference>
<name>A0A1W1HLA9_9BACT</name>
<keyword evidence="8" id="KW-0061">Asparagine biosynthesis</keyword>
<evidence type="ECO:0000256" key="4">
    <source>
        <dbReference type="ARBA" id="ARBA00022741"/>
    </source>
</evidence>
<dbReference type="RefSeq" id="WP_080803287.1">
    <property type="nucleotide sequence ID" value="NZ_LT828544.1"/>
</dbReference>
<evidence type="ECO:0000256" key="7">
    <source>
        <dbReference type="ARBA" id="ARBA00048741"/>
    </source>
</evidence>
<dbReference type="InterPro" id="IPR014729">
    <property type="entry name" value="Rossmann-like_a/b/a_fold"/>
</dbReference>
<dbReference type="InterPro" id="IPR051786">
    <property type="entry name" value="ASN_synthetase/amidase"/>
</dbReference>
<comment type="similarity">
    <text evidence="2">Belongs to the asparagine synthetase family.</text>
</comment>
<dbReference type="Gene3D" id="3.60.20.10">
    <property type="entry name" value="Glutamine Phosphoribosylpyrophosphate, subunit 1, domain 1"/>
    <property type="match status" value="1"/>
</dbReference>
<feature type="active site" description="For GATase activity" evidence="8">
    <location>
        <position position="2"/>
    </location>
</feature>
<dbReference type="PROSITE" id="PS51278">
    <property type="entry name" value="GATASE_TYPE_2"/>
    <property type="match status" value="1"/>
</dbReference>
<evidence type="ECO:0000313" key="11">
    <source>
        <dbReference type="EMBL" id="SLM33138.1"/>
    </source>
</evidence>
<keyword evidence="4 9" id="KW-0547">Nucleotide-binding</keyword>
<dbReference type="Pfam" id="PF13522">
    <property type="entry name" value="GATase_6"/>
    <property type="match status" value="1"/>
</dbReference>
<evidence type="ECO:0000256" key="8">
    <source>
        <dbReference type="PIRSR" id="PIRSR001589-1"/>
    </source>
</evidence>
<dbReference type="InterPro" id="IPR033738">
    <property type="entry name" value="AsnB_N"/>
</dbReference>
<evidence type="ECO:0000259" key="10">
    <source>
        <dbReference type="PROSITE" id="PS51278"/>
    </source>
</evidence>
<dbReference type="EC" id="6.3.5.4" evidence="3"/>
<dbReference type="InterPro" id="IPR029055">
    <property type="entry name" value="Ntn_hydrolases_N"/>
</dbReference>
<evidence type="ECO:0000256" key="2">
    <source>
        <dbReference type="ARBA" id="ARBA00005752"/>
    </source>
</evidence>
<dbReference type="SUPFAM" id="SSF52402">
    <property type="entry name" value="Adenine nucleotide alpha hydrolases-like"/>
    <property type="match status" value="1"/>
</dbReference>
<comment type="pathway">
    <text evidence="1">Amino-acid biosynthesis; L-asparagine biosynthesis; L-asparagine from L-aspartate (L-Gln route): step 1/1.</text>
</comment>
<accession>A0A1W1HLA9</accession>
<reference evidence="11 12" key="1">
    <citation type="submission" date="2017-03" db="EMBL/GenBank/DDBJ databases">
        <authorList>
            <person name="Afonso C.L."/>
            <person name="Miller P.J."/>
            <person name="Scott M.A."/>
            <person name="Spackman E."/>
            <person name="Goraichik I."/>
            <person name="Dimitrov K.M."/>
            <person name="Suarez D.L."/>
            <person name="Swayne D.E."/>
        </authorList>
    </citation>
    <scope>NUCLEOTIDE SEQUENCE [LARGE SCALE GENOMIC DNA]</scope>
    <source>
        <strain evidence="11">PRJEB14757</strain>
    </source>
</reference>
<dbReference type="NCBIfam" id="TIGR01536">
    <property type="entry name" value="asn_synth_AEB"/>
    <property type="match status" value="1"/>
</dbReference>
<keyword evidence="12" id="KW-1185">Reference proteome</keyword>
<dbReference type="SUPFAM" id="SSF56235">
    <property type="entry name" value="N-terminal nucleophile aminohydrolases (Ntn hydrolases)"/>
    <property type="match status" value="1"/>
</dbReference>
<evidence type="ECO:0000256" key="9">
    <source>
        <dbReference type="PIRSR" id="PIRSR001589-2"/>
    </source>
</evidence>
<proteinExistence type="inferred from homology"/>
<evidence type="ECO:0000313" key="12">
    <source>
        <dbReference type="Proteomes" id="UP000191931"/>
    </source>
</evidence>
<organism evidence="11 12">
    <name type="scientific">Desulfamplus magnetovallimortis</name>
    <dbReference type="NCBI Taxonomy" id="1246637"/>
    <lineage>
        <taxon>Bacteria</taxon>
        <taxon>Pseudomonadati</taxon>
        <taxon>Thermodesulfobacteriota</taxon>
        <taxon>Desulfobacteria</taxon>
        <taxon>Desulfobacterales</taxon>
        <taxon>Desulfobacteraceae</taxon>
        <taxon>Desulfamplus</taxon>
    </lineage>
</organism>
<dbReference type="GO" id="GO:0005524">
    <property type="term" value="F:ATP binding"/>
    <property type="evidence" value="ECO:0007669"/>
    <property type="project" value="UniProtKB-KW"/>
</dbReference>
<dbReference type="GO" id="GO:0006529">
    <property type="term" value="P:asparagine biosynthetic process"/>
    <property type="evidence" value="ECO:0007669"/>
    <property type="project" value="UniProtKB-KW"/>
</dbReference>
<dbReference type="Proteomes" id="UP000191931">
    <property type="component" value="Unassembled WGS sequence"/>
</dbReference>
<keyword evidence="11" id="KW-0436">Ligase</keyword>
<dbReference type="PANTHER" id="PTHR43284:SF1">
    <property type="entry name" value="ASPARAGINE SYNTHETASE"/>
    <property type="match status" value="1"/>
</dbReference>
<dbReference type="InterPro" id="IPR001962">
    <property type="entry name" value="Asn_synthase"/>
</dbReference>
<dbReference type="STRING" id="1246637.MTBBW1_900005"/>
<dbReference type="PANTHER" id="PTHR43284">
    <property type="entry name" value="ASPARAGINE SYNTHETASE (GLUTAMINE-HYDROLYZING)"/>
    <property type="match status" value="1"/>
</dbReference>
<dbReference type="InterPro" id="IPR017932">
    <property type="entry name" value="GATase_2_dom"/>
</dbReference>
<keyword evidence="6 8" id="KW-0315">Glutamine amidotransferase</keyword>
<sequence length="616" mass="72384">MCGICGIFHKQKIISGDIKNVKKMNMVLKHRGPDDEGIYEDHSCVLAHRRLSIIDLSSAGHQPFYSDDGRYVMVYNGEVYNYIELRKELIKTGWQFNTQTDTEVLLKAYQHYGEKCLHLFNGMFAFAIYDTHLNTLFLARDRVGIKPLYYSIKNSKLYFASEIKALWSIPELSLSVNEQAVFDYIVFNRTDVFDETFYNEIKRIPCGYFAHFSEGKLNLNQWWNPEDYLKDSSEDKLELDYISEKVHDIFVSAVNFRMRSDVPVGTCLSGGLDSSILLGVLYKYHNLSKDYPTFTASFPGHPIDESAYIENLRIKYPFSSYFTFPNSDMAYSQLEEFVYMNDEPTTNPSFFSQYQVMKTAAQNHVTVLLDGQGGDENFAGYQYFHGFNLYDLLCKRDIKLFLIELLKSIKRKQHISAYQTFVFQILPDVIRKKMLLRTLPYIKKDFFYNRINKSIIFNKFFDASDLNQSLVRHFQFKLEHLLRMEDRNSMAFSLEARVPYLDHRLIEFLLGVSPYLKIKDGETKYLQKKALSDYTTSEITNRKDKIGFGTPGEAWMKDIKWQKITDDNYKKLCKIFPTVFKKDYDKIPYSGFDRWKINQLAVWHDIFLMNQSQYNQ</sequence>